<feature type="transmembrane region" description="Helical" evidence="6">
    <location>
        <begin position="43"/>
        <end position="63"/>
    </location>
</feature>
<dbReference type="NCBIfam" id="TIGR03717">
    <property type="entry name" value="R_switched_YjbE"/>
    <property type="match status" value="1"/>
</dbReference>
<reference evidence="7 8" key="1">
    <citation type="submission" date="2023-07" db="EMBL/GenBank/DDBJ databases">
        <title>Genomic Encyclopedia of Type Strains, Phase IV (KMG-IV): sequencing the most valuable type-strain genomes for metagenomic binning, comparative biology and taxonomic classification.</title>
        <authorList>
            <person name="Goeker M."/>
        </authorList>
    </citation>
    <scope>NUCLEOTIDE SEQUENCE [LARGE SCALE GENOMIC DNA]</scope>
    <source>
        <strain evidence="7 8">DSM 19619</strain>
    </source>
</reference>
<comment type="subcellular location">
    <subcellularLocation>
        <location evidence="1">Membrane</location>
        <topology evidence="1">Multi-pass membrane protein</topology>
    </subcellularLocation>
</comment>
<proteinExistence type="inferred from homology"/>
<keyword evidence="3 6" id="KW-0812">Transmembrane</keyword>
<evidence type="ECO:0000313" key="8">
    <source>
        <dbReference type="Proteomes" id="UP001242480"/>
    </source>
</evidence>
<feature type="transmembrane region" description="Helical" evidence="6">
    <location>
        <begin position="162"/>
        <end position="182"/>
    </location>
</feature>
<comment type="caution">
    <text evidence="7">The sequence shown here is derived from an EMBL/GenBank/DDBJ whole genome shotgun (WGS) entry which is preliminary data.</text>
</comment>
<dbReference type="Proteomes" id="UP001242480">
    <property type="component" value="Unassembled WGS sequence"/>
</dbReference>
<evidence type="ECO:0000256" key="2">
    <source>
        <dbReference type="ARBA" id="ARBA00007511"/>
    </source>
</evidence>
<keyword evidence="4 6" id="KW-1133">Transmembrane helix</keyword>
<dbReference type="Pfam" id="PF03741">
    <property type="entry name" value="TerC"/>
    <property type="match status" value="1"/>
</dbReference>
<name>A0ABU0JCH3_9HYPH</name>
<feature type="transmembrane region" description="Helical" evidence="6">
    <location>
        <begin position="134"/>
        <end position="155"/>
    </location>
</feature>
<feature type="transmembrane region" description="Helical" evidence="6">
    <location>
        <begin position="6"/>
        <end position="31"/>
    </location>
</feature>
<evidence type="ECO:0000313" key="7">
    <source>
        <dbReference type="EMBL" id="MDQ0471983.1"/>
    </source>
</evidence>
<accession>A0ABU0JCH3</accession>
<evidence type="ECO:0000256" key="5">
    <source>
        <dbReference type="ARBA" id="ARBA00023136"/>
    </source>
</evidence>
<dbReference type="InterPro" id="IPR022301">
    <property type="entry name" value="Integral_membrane_YjbE"/>
</dbReference>
<dbReference type="RefSeq" id="WP_307278015.1">
    <property type="nucleotide sequence ID" value="NZ_JAUSVX010000010.1"/>
</dbReference>
<evidence type="ECO:0000256" key="3">
    <source>
        <dbReference type="ARBA" id="ARBA00022692"/>
    </source>
</evidence>
<evidence type="ECO:0000256" key="6">
    <source>
        <dbReference type="SAM" id="Phobius"/>
    </source>
</evidence>
<dbReference type="InterPro" id="IPR005496">
    <property type="entry name" value="Integral_membrane_TerC"/>
</dbReference>
<protein>
    <submittedName>
        <fullName evidence="7">YjbE family integral membrane protein</fullName>
    </submittedName>
</protein>
<evidence type="ECO:0000256" key="4">
    <source>
        <dbReference type="ARBA" id="ARBA00022989"/>
    </source>
</evidence>
<sequence>MESLFGSSLAIVQIIWIDLLLSGDNAVVIALACRSLPPRQRRLGMLLGAGAAVGLRIIFALIITQLLAVPFLKIVGGLLLFWIAVKLVRSSEETTHEVQAADGLWRAIRTIAIADAAMSLDNVLAIAAVADGNVWLFVFGLLLSIPLIIAGSALVMGIITRFPIFVWAGAALLGWIAGAMIISDPWVVSKAGPDLHALEWAVAAACAAGVAAIAFVLKKRTGEATPTG</sequence>
<dbReference type="PANTHER" id="PTHR30238">
    <property type="entry name" value="MEMBRANE BOUND PREDICTED REDOX MODULATOR"/>
    <property type="match status" value="1"/>
</dbReference>
<comment type="similarity">
    <text evidence="2">Belongs to the TerC family.</text>
</comment>
<evidence type="ECO:0000256" key="1">
    <source>
        <dbReference type="ARBA" id="ARBA00004141"/>
    </source>
</evidence>
<keyword evidence="8" id="KW-1185">Reference proteome</keyword>
<dbReference type="PANTHER" id="PTHR30238:SF4">
    <property type="entry name" value="SLL1022 PROTEIN"/>
    <property type="match status" value="1"/>
</dbReference>
<organism evidence="7 8">
    <name type="scientific">Labrys wisconsinensis</name>
    <dbReference type="NCBI Taxonomy" id="425677"/>
    <lineage>
        <taxon>Bacteria</taxon>
        <taxon>Pseudomonadati</taxon>
        <taxon>Pseudomonadota</taxon>
        <taxon>Alphaproteobacteria</taxon>
        <taxon>Hyphomicrobiales</taxon>
        <taxon>Xanthobacteraceae</taxon>
        <taxon>Labrys</taxon>
    </lineage>
</organism>
<keyword evidence="5 6" id="KW-0472">Membrane</keyword>
<feature type="transmembrane region" description="Helical" evidence="6">
    <location>
        <begin position="197"/>
        <end position="217"/>
    </location>
</feature>
<gene>
    <name evidence="7" type="ORF">QO011_005010</name>
</gene>
<dbReference type="EMBL" id="JAUSVX010000010">
    <property type="protein sequence ID" value="MDQ0471983.1"/>
    <property type="molecule type" value="Genomic_DNA"/>
</dbReference>